<keyword evidence="5" id="KW-0964">Secreted</keyword>
<keyword evidence="12" id="KW-0732">Signal</keyword>
<dbReference type="EMBL" id="WEKW01026002">
    <property type="protein sequence ID" value="NWI32096.1"/>
    <property type="molecule type" value="Genomic_DNA"/>
</dbReference>
<dbReference type="Proteomes" id="UP000619137">
    <property type="component" value="Unassembled WGS sequence"/>
</dbReference>
<dbReference type="InterPro" id="IPR023346">
    <property type="entry name" value="Lysozyme-like_dom_sf"/>
</dbReference>
<evidence type="ECO:0000256" key="10">
    <source>
        <dbReference type="ARBA" id="ARBA00023295"/>
    </source>
</evidence>
<keyword evidence="15" id="KW-1185">Reference proteome</keyword>
<evidence type="ECO:0000256" key="9">
    <source>
        <dbReference type="ARBA" id="ARBA00023157"/>
    </source>
</evidence>
<organism evidence="14 15">
    <name type="scientific">Sula dactylatra</name>
    <name type="common">Masked booby</name>
    <dbReference type="NCBI Taxonomy" id="56068"/>
    <lineage>
        <taxon>Eukaryota</taxon>
        <taxon>Metazoa</taxon>
        <taxon>Chordata</taxon>
        <taxon>Craniata</taxon>
        <taxon>Vertebrata</taxon>
        <taxon>Euteleostomi</taxon>
        <taxon>Archelosauria</taxon>
        <taxon>Archosauria</taxon>
        <taxon>Dinosauria</taxon>
        <taxon>Saurischia</taxon>
        <taxon>Theropoda</taxon>
        <taxon>Coelurosauria</taxon>
        <taxon>Aves</taxon>
        <taxon>Neognathae</taxon>
        <taxon>Neoaves</taxon>
        <taxon>Aequornithes</taxon>
        <taxon>Suliformes</taxon>
        <taxon>Sulidae</taxon>
        <taxon>Sula</taxon>
    </lineage>
</organism>
<reference evidence="14" key="1">
    <citation type="submission" date="2019-10" db="EMBL/GenBank/DDBJ databases">
        <title>Bird 10,000 Genomes (B10K) Project - Family phase.</title>
        <authorList>
            <person name="Zhang G."/>
        </authorList>
    </citation>
    <scope>NUCLEOTIDE SEQUENCE</scope>
    <source>
        <strain evidence="14">B10K-DU-002-49</strain>
        <tissue evidence="14">Muscle</tissue>
    </source>
</reference>
<comment type="catalytic activity">
    <reaction evidence="1">
        <text>Hydrolysis of (1-&gt;4)-beta-linkages between N-acetylmuramic acid and N-acetyl-D-glucosamine residues in a peptidoglycan and between N-acetyl-D-glucosamine residues in chitodextrins.</text>
        <dbReference type="EC" id="3.2.1.17"/>
    </reaction>
</comment>
<evidence type="ECO:0000256" key="12">
    <source>
        <dbReference type="SAM" id="SignalP"/>
    </source>
</evidence>
<evidence type="ECO:0000256" key="5">
    <source>
        <dbReference type="ARBA" id="ARBA00022525"/>
    </source>
</evidence>
<dbReference type="InterPro" id="IPR001916">
    <property type="entry name" value="Glyco_hydro_22"/>
</dbReference>
<evidence type="ECO:0000256" key="7">
    <source>
        <dbReference type="ARBA" id="ARBA00022638"/>
    </source>
</evidence>
<comment type="subcellular location">
    <subcellularLocation>
        <location evidence="2">Secreted</location>
    </subcellularLocation>
</comment>
<evidence type="ECO:0000313" key="14">
    <source>
        <dbReference type="EMBL" id="NWI32096.1"/>
    </source>
</evidence>
<evidence type="ECO:0000313" key="15">
    <source>
        <dbReference type="Proteomes" id="UP000619137"/>
    </source>
</evidence>
<evidence type="ECO:0000256" key="1">
    <source>
        <dbReference type="ARBA" id="ARBA00000632"/>
    </source>
</evidence>
<keyword evidence="9" id="KW-1015">Disulfide bond</keyword>
<keyword evidence="8" id="KW-0378">Hydrolase</keyword>
<dbReference type="PRINTS" id="PR00135">
    <property type="entry name" value="LYZLACT"/>
</dbReference>
<dbReference type="InterPro" id="IPR000974">
    <property type="entry name" value="Glyco_hydro_22_lys"/>
</dbReference>
<evidence type="ECO:0000256" key="3">
    <source>
        <dbReference type="ARBA" id="ARBA00010859"/>
    </source>
</evidence>
<dbReference type="PROSITE" id="PS51348">
    <property type="entry name" value="GLYCOSYL_HYDROL_F22_2"/>
    <property type="match status" value="1"/>
</dbReference>
<feature type="non-terminal residue" evidence="14">
    <location>
        <position position="1"/>
    </location>
</feature>
<feature type="domain" description="Glycosyl hydrolases family 22 (GH22)" evidence="13">
    <location>
        <begin position="94"/>
        <end position="112"/>
    </location>
</feature>
<dbReference type="SMART" id="SM00263">
    <property type="entry name" value="LYZ1"/>
    <property type="match status" value="1"/>
</dbReference>
<comment type="caution">
    <text evidence="14">The sequence shown here is derived from an EMBL/GenBank/DDBJ whole genome shotgun (WGS) entry which is preliminary data.</text>
</comment>
<dbReference type="GO" id="GO:0031640">
    <property type="term" value="P:killing of cells of another organism"/>
    <property type="evidence" value="ECO:0007669"/>
    <property type="project" value="UniProtKB-KW"/>
</dbReference>
<name>A0A851AXP7_SULDA</name>
<evidence type="ECO:0000256" key="8">
    <source>
        <dbReference type="ARBA" id="ARBA00022801"/>
    </source>
</evidence>
<dbReference type="Pfam" id="PF00062">
    <property type="entry name" value="Lys"/>
    <property type="match status" value="1"/>
</dbReference>
<keyword evidence="7" id="KW-0081">Bacteriolytic enzyme</keyword>
<dbReference type="EC" id="3.2.1.17" evidence="4"/>
<dbReference type="Gene3D" id="1.10.530.10">
    <property type="match status" value="1"/>
</dbReference>
<protein>
    <recommendedName>
        <fullName evidence="4">lysozyme</fullName>
        <ecNumber evidence="4">3.2.1.17</ecNumber>
    </recommendedName>
</protein>
<dbReference type="FunFam" id="1.10.530.10:FF:000001">
    <property type="entry name" value="Lysozyme C"/>
    <property type="match status" value="1"/>
</dbReference>
<feature type="non-terminal residue" evidence="14">
    <location>
        <position position="147"/>
    </location>
</feature>
<evidence type="ECO:0000256" key="6">
    <source>
        <dbReference type="ARBA" id="ARBA00022529"/>
    </source>
</evidence>
<feature type="chain" id="PRO_5032333534" description="lysozyme" evidence="12">
    <location>
        <begin position="20"/>
        <end position="147"/>
    </location>
</feature>
<gene>
    <name evidence="14" type="primary">Lyzl2</name>
    <name evidence="14" type="ORF">SULDAC_R09088</name>
</gene>
<dbReference type="InterPro" id="IPR019799">
    <property type="entry name" value="Glyco_hydro_22_CS"/>
</dbReference>
<dbReference type="SUPFAM" id="SSF53955">
    <property type="entry name" value="Lysozyme-like"/>
    <property type="match status" value="1"/>
</dbReference>
<dbReference type="PRINTS" id="PR00137">
    <property type="entry name" value="LYSOZYME"/>
</dbReference>
<feature type="signal peptide" evidence="12">
    <location>
        <begin position="1"/>
        <end position="19"/>
    </location>
</feature>
<evidence type="ECO:0000256" key="2">
    <source>
        <dbReference type="ARBA" id="ARBA00004613"/>
    </source>
</evidence>
<dbReference type="GO" id="GO:0003796">
    <property type="term" value="F:lysozyme activity"/>
    <property type="evidence" value="ECO:0007669"/>
    <property type="project" value="UniProtKB-EC"/>
</dbReference>
<dbReference type="PANTHER" id="PTHR11407">
    <property type="entry name" value="LYSOZYME C"/>
    <property type="match status" value="1"/>
</dbReference>
<proteinExistence type="inferred from homology"/>
<evidence type="ECO:0000259" key="13">
    <source>
        <dbReference type="PROSITE" id="PS00128"/>
    </source>
</evidence>
<keyword evidence="10" id="KW-0326">Glycosidase</keyword>
<dbReference type="PANTHER" id="PTHR11407:SF63">
    <property type="entry name" value="LYSOZYME C"/>
    <property type="match status" value="1"/>
</dbReference>
<evidence type="ECO:0000256" key="4">
    <source>
        <dbReference type="ARBA" id="ARBA00012732"/>
    </source>
</evidence>
<evidence type="ECO:0000256" key="11">
    <source>
        <dbReference type="RuleBase" id="RU004440"/>
    </source>
</evidence>
<dbReference type="PROSITE" id="PS00128">
    <property type="entry name" value="GLYCOSYL_HYDROL_F22_1"/>
    <property type="match status" value="1"/>
</dbReference>
<accession>A0A851AXP7</accession>
<keyword evidence="6" id="KW-0929">Antimicrobial</keyword>
<dbReference type="AlphaFoldDB" id="A0A851AXP7"/>
<dbReference type="GO" id="GO:0042742">
    <property type="term" value="P:defense response to bacterium"/>
    <property type="evidence" value="ECO:0007669"/>
    <property type="project" value="UniProtKB-KW"/>
</dbReference>
<sequence length="147" mass="16470">MRSSLLLLLLALPTTVTKAKVFSRCELAHLLQEEGLNGYGGYSLANWLCMAFYGSTFNTAAQNIKADGSADYGIFQISSQQWCTDDRSPSDNRCRMACRDLLSSNITDDVICAKRIVRNPQGMDAWEGWTMHCKGRDLSEWVEDCDL</sequence>
<dbReference type="GO" id="GO:0016998">
    <property type="term" value="P:cell wall macromolecule catabolic process"/>
    <property type="evidence" value="ECO:0007669"/>
    <property type="project" value="UniProtKB-ARBA"/>
</dbReference>
<dbReference type="CDD" id="cd16897">
    <property type="entry name" value="LYZ_C"/>
    <property type="match status" value="1"/>
</dbReference>
<dbReference type="GO" id="GO:0005576">
    <property type="term" value="C:extracellular region"/>
    <property type="evidence" value="ECO:0007669"/>
    <property type="project" value="UniProtKB-SubCell"/>
</dbReference>
<comment type="similarity">
    <text evidence="3 11">Belongs to the glycosyl hydrolase 22 family.</text>
</comment>